<dbReference type="InterPro" id="IPR013767">
    <property type="entry name" value="PAS_fold"/>
</dbReference>
<dbReference type="Pfam" id="PF00989">
    <property type="entry name" value="PAS"/>
    <property type="match status" value="1"/>
</dbReference>
<evidence type="ECO:0000313" key="10">
    <source>
        <dbReference type="Ensembl" id="ENSECRP00000000038.1"/>
    </source>
</evidence>
<dbReference type="Pfam" id="PF23171">
    <property type="entry name" value="bHLH_HIF1A"/>
    <property type="match status" value="1"/>
</dbReference>
<dbReference type="SUPFAM" id="SSF47459">
    <property type="entry name" value="HLH, helix-loop-helix DNA-binding domain"/>
    <property type="match status" value="1"/>
</dbReference>
<evidence type="ECO:0000256" key="3">
    <source>
        <dbReference type="ARBA" id="ARBA00023015"/>
    </source>
</evidence>
<dbReference type="InterPro" id="IPR011598">
    <property type="entry name" value="bHLH_dom"/>
</dbReference>
<gene>
    <name evidence="10" type="primary">NPAS1</name>
</gene>
<dbReference type="SMART" id="SM00353">
    <property type="entry name" value="HLH"/>
    <property type="match status" value="1"/>
</dbReference>
<keyword evidence="2" id="KW-0677">Repeat</keyword>
<reference evidence="10" key="2">
    <citation type="submission" date="2025-08" db="UniProtKB">
        <authorList>
            <consortium name="Ensembl"/>
        </authorList>
    </citation>
    <scope>IDENTIFICATION</scope>
</reference>
<dbReference type="CDD" id="cd19731">
    <property type="entry name" value="bHLH-PAS_NPAS1_PASD5"/>
    <property type="match status" value="1"/>
</dbReference>
<dbReference type="SMART" id="SM00091">
    <property type="entry name" value="PAS"/>
    <property type="match status" value="1"/>
</dbReference>
<keyword evidence="3" id="KW-0805">Transcription regulation</keyword>
<feature type="region of interest" description="Disordered" evidence="7">
    <location>
        <begin position="1"/>
        <end position="28"/>
    </location>
</feature>
<dbReference type="FunFam" id="4.10.280.10:FF:000007">
    <property type="entry name" value="single-minded homolog 1 isoform X1"/>
    <property type="match status" value="1"/>
</dbReference>
<comment type="subcellular location">
    <subcellularLocation>
        <location evidence="1">Nucleus</location>
    </subcellularLocation>
</comment>
<dbReference type="GeneTree" id="ENSGT00940000161295"/>
<protein>
    <submittedName>
        <fullName evidence="10">Neuronal PAS domain protein 1</fullName>
    </submittedName>
</protein>
<keyword evidence="5" id="KW-0804">Transcription</keyword>
<evidence type="ECO:0000256" key="5">
    <source>
        <dbReference type="ARBA" id="ARBA00023163"/>
    </source>
</evidence>
<dbReference type="GO" id="GO:0046983">
    <property type="term" value="F:protein dimerization activity"/>
    <property type="evidence" value="ECO:0007669"/>
    <property type="project" value="InterPro"/>
</dbReference>
<dbReference type="PROSITE" id="PS50112">
    <property type="entry name" value="PAS"/>
    <property type="match status" value="1"/>
</dbReference>
<sequence length="297" mass="33157">TALSSPSFSQYTHLQSLRKEKSRNAARSRRGKENFEFFELAKMLPLPGAITSQLDKASVIRLTISYLRMREFSSQGDPPWSPQMEGRQNKAGQRNQMALVSDLFEQQLGGHLLQSLDGFVFVVSHEGRFLYISETVSIYLGLSQVELTGSSIFDYVHPADHLETAEQLGLKPHRRAADQDSGPNATSAEAPELDASSPISLEEECPNRNFFIRMKSTLTKRGLHVKSSGYKVIHVTGCMRSRAAVAQNSTPLVQRVLGLVALAHTLPPSTLSEVRIDSQMFVFRVNMDLQVVYCENR</sequence>
<feature type="compositionally biased region" description="Polar residues" evidence="7">
    <location>
        <begin position="1"/>
        <end position="15"/>
    </location>
</feature>
<evidence type="ECO:0000259" key="8">
    <source>
        <dbReference type="PROSITE" id="PS50112"/>
    </source>
</evidence>
<dbReference type="FunFam" id="3.30.450.20:FF:000025">
    <property type="entry name" value="Neuronal PAS domain protein 3 isoform 1"/>
    <property type="match status" value="1"/>
</dbReference>
<proteinExistence type="predicted"/>
<name>A0A8C4RB06_ERPCA</name>
<dbReference type="PANTHER" id="PTHR23043:SF25">
    <property type="entry name" value="NEURONAL PAS DOMAIN-CONTAINING PROTEIN 1"/>
    <property type="match status" value="1"/>
</dbReference>
<reference evidence="10" key="1">
    <citation type="submission" date="2021-06" db="EMBL/GenBank/DDBJ databases">
        <authorList>
            <consortium name="Wellcome Sanger Institute Data Sharing"/>
        </authorList>
    </citation>
    <scope>NUCLEOTIDE SEQUENCE [LARGE SCALE GENOMIC DNA]</scope>
</reference>
<dbReference type="GO" id="GO:0005634">
    <property type="term" value="C:nucleus"/>
    <property type="evidence" value="ECO:0007669"/>
    <property type="project" value="UniProtKB-SubCell"/>
</dbReference>
<dbReference type="InterPro" id="IPR036638">
    <property type="entry name" value="HLH_DNA-bd_sf"/>
</dbReference>
<dbReference type="Ensembl" id="ENSECRT00000000041.1">
    <property type="protein sequence ID" value="ENSECRP00000000038.1"/>
    <property type="gene ID" value="ENSECRG00000000030.1"/>
</dbReference>
<dbReference type="GO" id="GO:0000981">
    <property type="term" value="F:DNA-binding transcription factor activity, RNA polymerase II-specific"/>
    <property type="evidence" value="ECO:0007669"/>
    <property type="project" value="TreeGrafter"/>
</dbReference>
<keyword evidence="6" id="KW-0539">Nucleus</keyword>
<dbReference type="InterPro" id="IPR035965">
    <property type="entry name" value="PAS-like_dom_sf"/>
</dbReference>
<accession>A0A8C4RB06</accession>
<keyword evidence="11" id="KW-1185">Reference proteome</keyword>
<organism evidence="10 11">
    <name type="scientific">Erpetoichthys calabaricus</name>
    <name type="common">Rope fish</name>
    <name type="synonym">Calamoichthys calabaricus</name>
    <dbReference type="NCBI Taxonomy" id="27687"/>
    <lineage>
        <taxon>Eukaryota</taxon>
        <taxon>Metazoa</taxon>
        <taxon>Chordata</taxon>
        <taxon>Craniata</taxon>
        <taxon>Vertebrata</taxon>
        <taxon>Euteleostomi</taxon>
        <taxon>Actinopterygii</taxon>
        <taxon>Polypteriformes</taxon>
        <taxon>Polypteridae</taxon>
        <taxon>Erpetoichthys</taxon>
    </lineage>
</organism>
<feature type="domain" description="BHLH" evidence="9">
    <location>
        <begin position="17"/>
        <end position="70"/>
    </location>
</feature>
<evidence type="ECO:0000256" key="6">
    <source>
        <dbReference type="ARBA" id="ARBA00023242"/>
    </source>
</evidence>
<dbReference type="PANTHER" id="PTHR23043">
    <property type="entry name" value="HYPOXIA-INDUCIBLE FACTOR 1 ALPHA"/>
    <property type="match status" value="1"/>
</dbReference>
<dbReference type="InterPro" id="IPR000014">
    <property type="entry name" value="PAS"/>
</dbReference>
<dbReference type="PROSITE" id="PS50888">
    <property type="entry name" value="BHLH"/>
    <property type="match status" value="1"/>
</dbReference>
<dbReference type="SUPFAM" id="SSF55785">
    <property type="entry name" value="PYP-like sensor domain (PAS domain)"/>
    <property type="match status" value="1"/>
</dbReference>
<dbReference type="Gene3D" id="4.10.280.10">
    <property type="entry name" value="Helix-loop-helix DNA-binding domain"/>
    <property type="match status" value="1"/>
</dbReference>
<evidence type="ECO:0000313" key="11">
    <source>
        <dbReference type="Proteomes" id="UP000694620"/>
    </source>
</evidence>
<dbReference type="AlphaFoldDB" id="A0A8C4RB06"/>
<feature type="region of interest" description="Disordered" evidence="7">
    <location>
        <begin position="172"/>
        <end position="198"/>
    </location>
</feature>
<dbReference type="GO" id="GO:0000977">
    <property type="term" value="F:RNA polymerase II transcription regulatory region sequence-specific DNA binding"/>
    <property type="evidence" value="ECO:0007669"/>
    <property type="project" value="TreeGrafter"/>
</dbReference>
<dbReference type="CDD" id="cd00130">
    <property type="entry name" value="PAS"/>
    <property type="match status" value="1"/>
</dbReference>
<feature type="domain" description="PAS" evidence="8">
    <location>
        <begin position="105"/>
        <end position="180"/>
    </location>
</feature>
<evidence type="ECO:0000256" key="1">
    <source>
        <dbReference type="ARBA" id="ARBA00004123"/>
    </source>
</evidence>
<keyword evidence="4" id="KW-0238">DNA-binding</keyword>
<dbReference type="Proteomes" id="UP000694620">
    <property type="component" value="Chromosome 1"/>
</dbReference>
<evidence type="ECO:0000256" key="2">
    <source>
        <dbReference type="ARBA" id="ARBA00022737"/>
    </source>
</evidence>
<reference evidence="10" key="3">
    <citation type="submission" date="2025-09" db="UniProtKB">
        <authorList>
            <consortium name="Ensembl"/>
        </authorList>
    </citation>
    <scope>IDENTIFICATION</scope>
</reference>
<evidence type="ECO:0000256" key="4">
    <source>
        <dbReference type="ARBA" id="ARBA00023125"/>
    </source>
</evidence>
<evidence type="ECO:0000256" key="7">
    <source>
        <dbReference type="SAM" id="MobiDB-lite"/>
    </source>
</evidence>
<dbReference type="Gene3D" id="3.30.450.20">
    <property type="entry name" value="PAS domain"/>
    <property type="match status" value="1"/>
</dbReference>
<evidence type="ECO:0000259" key="9">
    <source>
        <dbReference type="PROSITE" id="PS50888"/>
    </source>
</evidence>